<dbReference type="InterPro" id="IPR007349">
    <property type="entry name" value="DUF418"/>
</dbReference>
<feature type="transmembrane region" description="Helical" evidence="1">
    <location>
        <begin position="141"/>
        <end position="174"/>
    </location>
</feature>
<gene>
    <name evidence="3" type="ORF">HZZ05_08755</name>
</gene>
<feature type="transmembrane region" description="Helical" evidence="1">
    <location>
        <begin position="356"/>
        <end position="378"/>
    </location>
</feature>
<reference evidence="3 4" key="1">
    <citation type="submission" date="2020-07" db="EMBL/GenBank/DDBJ databases">
        <title>MOT database genomes.</title>
        <authorList>
            <person name="Joseph S."/>
            <person name="Aduse-Opoku J."/>
            <person name="Hashim A."/>
            <person name="Wade W."/>
            <person name="Curtis M."/>
        </authorList>
    </citation>
    <scope>NUCLEOTIDE SEQUENCE [LARGE SCALE GENOMIC DNA]</scope>
    <source>
        <strain evidence="3 4">WMus004</strain>
    </source>
</reference>
<dbReference type="PANTHER" id="PTHR30590:SF2">
    <property type="entry name" value="INNER MEMBRANE PROTEIN"/>
    <property type="match status" value="1"/>
</dbReference>
<evidence type="ECO:0000256" key="1">
    <source>
        <dbReference type="SAM" id="Phobius"/>
    </source>
</evidence>
<dbReference type="InterPro" id="IPR052529">
    <property type="entry name" value="Bact_Transport_Assoc"/>
</dbReference>
<dbReference type="PANTHER" id="PTHR30590">
    <property type="entry name" value="INNER MEMBRANE PROTEIN"/>
    <property type="match status" value="1"/>
</dbReference>
<keyword evidence="1" id="KW-0472">Membrane</keyword>
<protein>
    <submittedName>
        <fullName evidence="3">DUF418 domain-containing protein</fullName>
    </submittedName>
</protein>
<sequence>MTSSSLASRPDAQSFTGAASVRSPAPDLARGFMLLLIALANVPLWISTMPERAAPGVGDQAWLILRTMLVDMRSYPLFAMLFGFGLEMMVRRRIAVDLHTAREQGGVDLERMDPQARVLWEARAHEAAVVQARRLVRRRGWWMILIGGLHALIFGADFIAPYGVVAVLLAGLIAHRRKRVMVAVCGLVLLAAVVAVVVIPPSLLAGGPGEPPALWSLSAGTASVVLEVGAGPALVRWVVGVAVTCFLGLIVPSTILGVALAGTDLLTRPDRHRGFLRRWAAVGLLIAALGAVPIIPAVLEGRDLLSAGPAVILAGASGVAGACGWLALLATCAVPSPGEAPGGPRWVLIAVGKRSMTAYLGQTALFLAAFGVLNYWGVESLSQSAGAAMAVVVWAVMAGACAWMEHSGRGRGPFEELLRWCVSSSARSEARP</sequence>
<dbReference type="Pfam" id="PF04235">
    <property type="entry name" value="DUF418"/>
    <property type="match status" value="1"/>
</dbReference>
<dbReference type="Proteomes" id="UP000572528">
    <property type="component" value="Unassembled WGS sequence"/>
</dbReference>
<feature type="transmembrane region" description="Helical" evidence="1">
    <location>
        <begin position="28"/>
        <end position="46"/>
    </location>
</feature>
<dbReference type="EMBL" id="JACBXV010000121">
    <property type="protein sequence ID" value="NYS69600.1"/>
    <property type="molecule type" value="Genomic_DNA"/>
</dbReference>
<evidence type="ECO:0000313" key="3">
    <source>
        <dbReference type="EMBL" id="NYS69600.1"/>
    </source>
</evidence>
<feature type="transmembrane region" description="Helical" evidence="1">
    <location>
        <begin position="384"/>
        <end position="404"/>
    </location>
</feature>
<feature type="transmembrane region" description="Helical" evidence="1">
    <location>
        <begin position="180"/>
        <end position="201"/>
    </location>
</feature>
<feature type="transmembrane region" description="Helical" evidence="1">
    <location>
        <begin position="72"/>
        <end position="90"/>
    </location>
</feature>
<keyword evidence="1" id="KW-1133">Transmembrane helix</keyword>
<organism evidence="3 4">
    <name type="scientific">Actinomyces bowdenii</name>
    <dbReference type="NCBI Taxonomy" id="131109"/>
    <lineage>
        <taxon>Bacteria</taxon>
        <taxon>Bacillati</taxon>
        <taxon>Actinomycetota</taxon>
        <taxon>Actinomycetes</taxon>
        <taxon>Actinomycetales</taxon>
        <taxon>Actinomycetaceae</taxon>
        <taxon>Actinomyces</taxon>
    </lineage>
</organism>
<evidence type="ECO:0000259" key="2">
    <source>
        <dbReference type="Pfam" id="PF04235"/>
    </source>
</evidence>
<accession>A0A853EM58</accession>
<evidence type="ECO:0000313" key="4">
    <source>
        <dbReference type="Proteomes" id="UP000572528"/>
    </source>
</evidence>
<proteinExistence type="predicted"/>
<feature type="transmembrane region" description="Helical" evidence="1">
    <location>
        <begin position="311"/>
        <end position="335"/>
    </location>
</feature>
<comment type="caution">
    <text evidence="3">The sequence shown here is derived from an EMBL/GenBank/DDBJ whole genome shotgun (WGS) entry which is preliminary data.</text>
</comment>
<feature type="transmembrane region" description="Helical" evidence="1">
    <location>
        <begin position="241"/>
        <end position="267"/>
    </location>
</feature>
<name>A0A853EM58_9ACTO</name>
<dbReference type="AlphaFoldDB" id="A0A853EM58"/>
<feature type="transmembrane region" description="Helical" evidence="1">
    <location>
        <begin position="279"/>
        <end position="299"/>
    </location>
</feature>
<feature type="domain" description="DUF418" evidence="2">
    <location>
        <begin position="264"/>
        <end position="422"/>
    </location>
</feature>
<keyword evidence="1" id="KW-0812">Transmembrane</keyword>
<dbReference type="RefSeq" id="WP_179900872.1">
    <property type="nucleotide sequence ID" value="NZ_JACBXV010000121.1"/>
</dbReference>